<dbReference type="Pfam" id="PF00855">
    <property type="entry name" value="PWWP"/>
    <property type="match status" value="1"/>
</dbReference>
<accession>A0A364NE26</accession>
<feature type="compositionally biased region" description="Basic residues" evidence="1">
    <location>
        <begin position="336"/>
        <end position="346"/>
    </location>
</feature>
<dbReference type="Proteomes" id="UP000249619">
    <property type="component" value="Unassembled WGS sequence"/>
</dbReference>
<feature type="compositionally biased region" description="Basic residues" evidence="1">
    <location>
        <begin position="315"/>
        <end position="324"/>
    </location>
</feature>
<gene>
    <name evidence="3" type="ORF">DDE83_001015</name>
</gene>
<dbReference type="SMART" id="SM00293">
    <property type="entry name" value="PWWP"/>
    <property type="match status" value="1"/>
</dbReference>
<name>A0A364NE26_STELY</name>
<feature type="region of interest" description="Disordered" evidence="1">
    <location>
        <begin position="1"/>
        <end position="134"/>
    </location>
</feature>
<feature type="compositionally biased region" description="Basic and acidic residues" evidence="1">
    <location>
        <begin position="554"/>
        <end position="564"/>
    </location>
</feature>
<feature type="region of interest" description="Disordered" evidence="1">
    <location>
        <begin position="477"/>
        <end position="598"/>
    </location>
</feature>
<feature type="region of interest" description="Disordered" evidence="1">
    <location>
        <begin position="266"/>
        <end position="392"/>
    </location>
</feature>
<protein>
    <submittedName>
        <fullName evidence="3">PWWP domain containing protein</fullName>
    </submittedName>
</protein>
<dbReference type="AlphaFoldDB" id="A0A364NE26"/>
<evidence type="ECO:0000313" key="4">
    <source>
        <dbReference type="Proteomes" id="UP000249619"/>
    </source>
</evidence>
<feature type="compositionally biased region" description="Basic residues" evidence="1">
    <location>
        <begin position="118"/>
        <end position="128"/>
    </location>
</feature>
<dbReference type="STRING" id="183478.A0A364NE26"/>
<dbReference type="InterPro" id="IPR000313">
    <property type="entry name" value="PWWP_dom"/>
</dbReference>
<feature type="compositionally biased region" description="Basic and acidic residues" evidence="1">
    <location>
        <begin position="576"/>
        <end position="591"/>
    </location>
</feature>
<comment type="caution">
    <text evidence="3">The sequence shown here is derived from an EMBL/GenBank/DDBJ whole genome shotgun (WGS) entry which is preliminary data.</text>
</comment>
<dbReference type="EMBL" id="QGDH01000010">
    <property type="protein sequence ID" value="RAR15565.1"/>
    <property type="molecule type" value="Genomic_DNA"/>
</dbReference>
<proteinExistence type="predicted"/>
<feature type="compositionally biased region" description="Basic and acidic residues" evidence="1">
    <location>
        <begin position="494"/>
        <end position="545"/>
    </location>
</feature>
<reference evidence="4" key="1">
    <citation type="submission" date="2018-05" db="EMBL/GenBank/DDBJ databases">
        <title>Draft genome sequence of Stemphylium lycopersici strain CIDEFI 213.</title>
        <authorList>
            <person name="Medina R."/>
            <person name="Franco M.E.E."/>
            <person name="Lucentini C.G."/>
            <person name="Saparrat M.C.N."/>
            <person name="Balatti P.A."/>
        </authorList>
    </citation>
    <scope>NUCLEOTIDE SEQUENCE [LARGE SCALE GENOMIC DNA]</scope>
    <source>
        <strain evidence="4">CIDEFI 213</strain>
    </source>
</reference>
<sequence>MAEEAKANPPVSLDATNTTEEATRSTDAVAEPAVAETKSAEDGAVATEGVAEVPEDKPAQEDAAAKDDVTTDAQAEPTAANDDAEAAPVSDAPATNGTPGPKKAANGKRKSGAGIPEHKKKTPAKKGKKAPELRLNVSPGDMHMVAMRGYQPWPVIVCDEEMLPESLLSKRPVSARRIDGTYREDFLEGGKNAKDRRYPIMFLGTNEFAWQVNTDLLPFDLDEVKKDVETGNQAKKNKALWEAYQIAAEGHDLAHFKDMLSAHESAMQEDIEQREQKEQQKKDKAEKAAKRKSTAADSSEDVDMEDAGGAAPSAKKAKATKKRKKDDESDGESGKRAKTPKTKLKLTTKTPKEASAAKPKKEPKSKKKSSEEAEPAAPEEPPLTEEERLQKREKQVLYLRHRLQKGFLSRDQAPKDEDMTSMSEYLKQLEAHEDLEAEVIKKTKVHKVLRAIMKLESIPMEDDFGFKKRSTELLTKWSGALASDPESTGANGVKNEEREKSESAKEEAPVAEKPAETTEGKTEKAAEDEKKEDAPTETPAAKHADEDGDVAMAELDKEANKDAPADQSKAPATEELADRSVAEPETEKVAETTEAATA</sequence>
<feature type="compositionally biased region" description="Low complexity" evidence="1">
    <location>
        <begin position="347"/>
        <end position="357"/>
    </location>
</feature>
<evidence type="ECO:0000256" key="1">
    <source>
        <dbReference type="SAM" id="MobiDB-lite"/>
    </source>
</evidence>
<feature type="compositionally biased region" description="Basic and acidic residues" evidence="1">
    <location>
        <begin position="54"/>
        <end position="69"/>
    </location>
</feature>
<evidence type="ECO:0000313" key="3">
    <source>
        <dbReference type="EMBL" id="RAR15565.1"/>
    </source>
</evidence>
<organism evidence="3 4">
    <name type="scientific">Stemphylium lycopersici</name>
    <name type="common">Tomato gray leaf spot disease fungus</name>
    <name type="synonym">Thyrospora lycopersici</name>
    <dbReference type="NCBI Taxonomy" id="183478"/>
    <lineage>
        <taxon>Eukaryota</taxon>
        <taxon>Fungi</taxon>
        <taxon>Dikarya</taxon>
        <taxon>Ascomycota</taxon>
        <taxon>Pezizomycotina</taxon>
        <taxon>Dothideomycetes</taxon>
        <taxon>Pleosporomycetidae</taxon>
        <taxon>Pleosporales</taxon>
        <taxon>Pleosporineae</taxon>
        <taxon>Pleosporaceae</taxon>
        <taxon>Stemphylium</taxon>
    </lineage>
</organism>
<evidence type="ECO:0000259" key="2">
    <source>
        <dbReference type="PROSITE" id="PS50812"/>
    </source>
</evidence>
<dbReference type="SUPFAM" id="SSF63748">
    <property type="entry name" value="Tudor/PWWP/MBT"/>
    <property type="match status" value="1"/>
</dbReference>
<feature type="compositionally biased region" description="Basic and acidic residues" evidence="1">
    <location>
        <begin position="271"/>
        <end position="288"/>
    </location>
</feature>
<dbReference type="Gene3D" id="2.30.30.140">
    <property type="match status" value="1"/>
</dbReference>
<feature type="domain" description="PWWP" evidence="2">
    <location>
        <begin position="139"/>
        <end position="222"/>
    </location>
</feature>
<dbReference type="PROSITE" id="PS50812">
    <property type="entry name" value="PWWP"/>
    <property type="match status" value="1"/>
</dbReference>
<keyword evidence="4" id="KW-1185">Reference proteome</keyword>